<dbReference type="PANTHER" id="PTHR21310">
    <property type="entry name" value="AMINOGLYCOSIDE PHOSPHOTRANSFERASE-RELATED-RELATED"/>
    <property type="match status" value="1"/>
</dbReference>
<organism evidence="2 3">
    <name type="scientific">Agromyces mariniharenae</name>
    <dbReference type="NCBI Taxonomy" id="2604423"/>
    <lineage>
        <taxon>Bacteria</taxon>
        <taxon>Bacillati</taxon>
        <taxon>Actinomycetota</taxon>
        <taxon>Actinomycetes</taxon>
        <taxon>Micrococcales</taxon>
        <taxon>Microbacteriaceae</taxon>
        <taxon>Agromyces</taxon>
    </lineage>
</organism>
<dbReference type="InterPro" id="IPR002575">
    <property type="entry name" value="Aminoglycoside_PTrfase"/>
</dbReference>
<dbReference type="PANTHER" id="PTHR21310:SF42">
    <property type="entry name" value="BIFUNCTIONAL AAC_APH"/>
    <property type="match status" value="1"/>
</dbReference>
<proteinExistence type="predicted"/>
<dbReference type="CDD" id="cd05155">
    <property type="entry name" value="APH_ChoK_like_1"/>
    <property type="match status" value="1"/>
</dbReference>
<dbReference type="InterPro" id="IPR011009">
    <property type="entry name" value="Kinase-like_dom_sf"/>
</dbReference>
<gene>
    <name evidence="2" type="ORF">FYC51_04815</name>
</gene>
<feature type="domain" description="Aminoglycoside phosphotransferase" evidence="1">
    <location>
        <begin position="35"/>
        <end position="259"/>
    </location>
</feature>
<protein>
    <submittedName>
        <fullName evidence="2">Aminoglycoside phosphotransferase family protein</fullName>
    </submittedName>
</protein>
<sequence>MHDDEVTTDAALVARLVAAQFPEWAGLPVTPVEPWGTDNAIYRLGDELSVRMPRIHWAVAPLEREFAWLPRIAPSLPVEVPVPLAFAAPVEEWAWPWTVCRWVEGRHPSTEGGPYDDEQLARDLAAFVRAMRALDPAGAPTTAWPRPLHEEDELVRTNLELLADELGPVHDDVVAVWDQALTAPQLEGPPVWIHGDLSPSNLLLRDGRLTGVLDFSAMGLGDPASDHRVAWNLLPPAARAVFRAEVGADDATWARARGWVLLQALAQLPYYAERNPPLAANARHVIAELVAERASD</sequence>
<dbReference type="Gene3D" id="3.30.200.20">
    <property type="entry name" value="Phosphorylase Kinase, domain 1"/>
    <property type="match status" value="1"/>
</dbReference>
<dbReference type="SUPFAM" id="SSF56112">
    <property type="entry name" value="Protein kinase-like (PK-like)"/>
    <property type="match status" value="1"/>
</dbReference>
<evidence type="ECO:0000259" key="1">
    <source>
        <dbReference type="Pfam" id="PF01636"/>
    </source>
</evidence>
<evidence type="ECO:0000313" key="3">
    <source>
        <dbReference type="Proteomes" id="UP000325243"/>
    </source>
</evidence>
<dbReference type="GO" id="GO:0016740">
    <property type="term" value="F:transferase activity"/>
    <property type="evidence" value="ECO:0007669"/>
    <property type="project" value="UniProtKB-KW"/>
</dbReference>
<comment type="caution">
    <text evidence="2">The sequence shown here is derived from an EMBL/GenBank/DDBJ whole genome shotgun (WGS) entry which is preliminary data.</text>
</comment>
<name>A0A5S4VB72_9MICO</name>
<keyword evidence="2" id="KW-0808">Transferase</keyword>
<dbReference type="Gene3D" id="3.90.1200.10">
    <property type="match status" value="1"/>
</dbReference>
<dbReference type="InterPro" id="IPR051678">
    <property type="entry name" value="AGP_Transferase"/>
</dbReference>
<keyword evidence="3" id="KW-1185">Reference proteome</keyword>
<accession>A0A5S4VB72</accession>
<reference evidence="2 3" key="1">
    <citation type="submission" date="2019-08" db="EMBL/GenBank/DDBJ databases">
        <authorList>
            <person name="Hu J."/>
        </authorList>
    </citation>
    <scope>NUCLEOTIDE SEQUENCE [LARGE SCALE GENOMIC DNA]</scope>
    <source>
        <strain evidence="2 3">NEAU-184</strain>
    </source>
</reference>
<dbReference type="AlphaFoldDB" id="A0A5S4VB72"/>
<dbReference type="Proteomes" id="UP000325243">
    <property type="component" value="Unassembled WGS sequence"/>
</dbReference>
<dbReference type="Pfam" id="PF01636">
    <property type="entry name" value="APH"/>
    <property type="match status" value="1"/>
</dbReference>
<evidence type="ECO:0000313" key="2">
    <source>
        <dbReference type="EMBL" id="TYL54601.1"/>
    </source>
</evidence>
<dbReference type="EMBL" id="VSSB01000001">
    <property type="protein sequence ID" value="TYL54601.1"/>
    <property type="molecule type" value="Genomic_DNA"/>
</dbReference>